<name>A0A1I7XKP9_HETBA</name>
<dbReference type="Proteomes" id="UP000095283">
    <property type="component" value="Unplaced"/>
</dbReference>
<dbReference type="WBParaSite" id="Hba_18097">
    <property type="protein sequence ID" value="Hba_18097"/>
    <property type="gene ID" value="Hba_18097"/>
</dbReference>
<feature type="chain" id="PRO_5009311261" evidence="1">
    <location>
        <begin position="19"/>
        <end position="127"/>
    </location>
</feature>
<evidence type="ECO:0000313" key="3">
    <source>
        <dbReference type="WBParaSite" id="Hba_18097"/>
    </source>
</evidence>
<accession>A0A1I7XKP9</accession>
<protein>
    <submittedName>
        <fullName evidence="3">Uncharacterized protein</fullName>
    </submittedName>
</protein>
<evidence type="ECO:0000256" key="1">
    <source>
        <dbReference type="SAM" id="SignalP"/>
    </source>
</evidence>
<dbReference type="AlphaFoldDB" id="A0A1I7XKP9"/>
<proteinExistence type="predicted"/>
<keyword evidence="2" id="KW-1185">Reference proteome</keyword>
<evidence type="ECO:0000313" key="2">
    <source>
        <dbReference type="Proteomes" id="UP000095283"/>
    </source>
</evidence>
<keyword evidence="1" id="KW-0732">Signal</keyword>
<feature type="signal peptide" evidence="1">
    <location>
        <begin position="1"/>
        <end position="18"/>
    </location>
</feature>
<sequence>MQLFLLTSLLICTVATQQYEPYQMQYGQPQYQIPSPQNQQPMRFSQYRPSTNNGYNSNSYGQQLSYNQPGFNQGYTTTPNYNTQYGAYSTPYGMPRQFDASNGRFFNGVSTVSSMLTLVTTALIFTL</sequence>
<reference evidence="3" key="1">
    <citation type="submission" date="2016-11" db="UniProtKB">
        <authorList>
            <consortium name="WormBaseParasite"/>
        </authorList>
    </citation>
    <scope>IDENTIFICATION</scope>
</reference>
<organism evidence="2 3">
    <name type="scientific">Heterorhabditis bacteriophora</name>
    <name type="common">Entomopathogenic nematode worm</name>
    <dbReference type="NCBI Taxonomy" id="37862"/>
    <lineage>
        <taxon>Eukaryota</taxon>
        <taxon>Metazoa</taxon>
        <taxon>Ecdysozoa</taxon>
        <taxon>Nematoda</taxon>
        <taxon>Chromadorea</taxon>
        <taxon>Rhabditida</taxon>
        <taxon>Rhabditina</taxon>
        <taxon>Rhabditomorpha</taxon>
        <taxon>Strongyloidea</taxon>
        <taxon>Heterorhabditidae</taxon>
        <taxon>Heterorhabditis</taxon>
    </lineage>
</organism>